<dbReference type="PANTHER" id="PTHR43731">
    <property type="entry name" value="RHOMBOID PROTEASE"/>
    <property type="match status" value="1"/>
</dbReference>
<organism evidence="8 10">
    <name type="scientific">Vibrio harveyi</name>
    <name type="common">Beneckea harveyi</name>
    <dbReference type="NCBI Taxonomy" id="669"/>
    <lineage>
        <taxon>Bacteria</taxon>
        <taxon>Pseudomonadati</taxon>
        <taxon>Pseudomonadota</taxon>
        <taxon>Gammaproteobacteria</taxon>
        <taxon>Vibrionales</taxon>
        <taxon>Vibrionaceae</taxon>
        <taxon>Vibrio</taxon>
    </lineage>
</organism>
<evidence type="ECO:0000259" key="6">
    <source>
        <dbReference type="Pfam" id="PF01694"/>
    </source>
</evidence>
<keyword evidence="4 5" id="KW-0472">Membrane</keyword>
<dbReference type="Proteomes" id="UP000253437">
    <property type="component" value="Unassembled WGS sequence"/>
</dbReference>
<sequence>MADTSFARFSTLRTITRHRVNLYTLLSIISVICLILQFEPMASLTEWHAYNIRHGEWWRIVTGNLTHTNFAHLGMNLAGLWIIGFIFRPTVRNFLIVFIILCAFVGAMNLFTNMSVYVGLSGVLHGLFGFWALSEVFDGRRSSMLLVGGLIAKIAWEQFYGPSTSTAAMIGARVAVDAHLFGAIGGLGMAGLEKLLHRRLFG</sequence>
<feature type="transmembrane region" description="Helical" evidence="5">
    <location>
        <begin position="94"/>
        <end position="111"/>
    </location>
</feature>
<evidence type="ECO:0000256" key="5">
    <source>
        <dbReference type="SAM" id="Phobius"/>
    </source>
</evidence>
<dbReference type="InterPro" id="IPR035952">
    <property type="entry name" value="Rhomboid-like_sf"/>
</dbReference>
<dbReference type="NCBIfam" id="TIGR03902">
    <property type="entry name" value="rhom_GG_sort"/>
    <property type="match status" value="1"/>
</dbReference>
<dbReference type="InterPro" id="IPR023826">
    <property type="entry name" value="Rhom-like_SP_proteobac"/>
</dbReference>
<keyword evidence="9" id="KW-1185">Reference proteome</keyword>
<keyword evidence="3 5" id="KW-1133">Transmembrane helix</keyword>
<reference evidence="9" key="1">
    <citation type="submission" date="2015-12" db="EMBL/GenBank/DDBJ databases">
        <title>FDA dAtabase for Regulatory Grade micrObial Sequences (FDA-ARGOS): Supporting development and validation of Infectious Disease Dx tests.</title>
        <authorList>
            <person name="Hoffmann M."/>
            <person name="Allard M."/>
            <person name="Evans P."/>
            <person name="Brown E."/>
            <person name="Tallon L.J."/>
            <person name="Sadzewicz L."/>
            <person name="Sengamalay N."/>
            <person name="Ott S."/>
            <person name="Godinez A."/>
            <person name="Nagaraj S."/>
            <person name="Vyas G."/>
            <person name="Aluvathingal J."/>
            <person name="Nadendla S."/>
            <person name="Geyer C."/>
            <person name="Sichtig H."/>
        </authorList>
    </citation>
    <scope>NUCLEOTIDE SEQUENCE [LARGE SCALE GENOMIC DNA]</scope>
    <source>
        <strain evidence="9">ATCC 43516</strain>
    </source>
</reference>
<gene>
    <name evidence="8" type="primary">rrtA</name>
    <name evidence="7" type="ORF">AL538_14280</name>
    <name evidence="8" type="ORF">DS957_004150</name>
</gene>
<reference evidence="7" key="2">
    <citation type="submission" date="2018-01" db="EMBL/GenBank/DDBJ databases">
        <title>FDA dAtabase for Regulatory Grade micrObial Sequences (FDA-ARGOS): Supporting development and validation of Infectious Disease Dx tests.</title>
        <authorList>
            <person name="Hoffmann M."/>
            <person name="Allard M."/>
            <person name="Evans P."/>
            <person name="Brown E."/>
            <person name="Tallon L."/>
            <person name="Sadzewicz L."/>
            <person name="Sengamalay N."/>
            <person name="Ott S."/>
            <person name="Godinez A."/>
            <person name="Nagaraj S."/>
            <person name="Vyas G."/>
            <person name="Aluvathingal J."/>
            <person name="Nadendla S."/>
            <person name="Geyer C."/>
            <person name="Sichtig H."/>
        </authorList>
    </citation>
    <scope>NUCLEOTIDE SEQUENCE</scope>
    <source>
        <strain evidence="7">FDAARGOS_107</strain>
    </source>
</reference>
<evidence type="ECO:0000256" key="3">
    <source>
        <dbReference type="ARBA" id="ARBA00022989"/>
    </source>
</evidence>
<dbReference type="GO" id="GO:0016020">
    <property type="term" value="C:membrane"/>
    <property type="evidence" value="ECO:0007669"/>
    <property type="project" value="UniProtKB-SubCell"/>
</dbReference>
<feature type="transmembrane region" description="Helical" evidence="5">
    <location>
        <begin position="20"/>
        <end position="38"/>
    </location>
</feature>
<dbReference type="EMBL" id="QOUW02000008">
    <property type="protein sequence ID" value="RIW17722.1"/>
    <property type="molecule type" value="Genomic_DNA"/>
</dbReference>
<evidence type="ECO:0000256" key="2">
    <source>
        <dbReference type="ARBA" id="ARBA00022692"/>
    </source>
</evidence>
<evidence type="ECO:0000313" key="7">
    <source>
        <dbReference type="EMBL" id="AMF98798.2"/>
    </source>
</evidence>
<evidence type="ECO:0000313" key="8">
    <source>
        <dbReference type="EMBL" id="RIW17722.1"/>
    </source>
</evidence>
<keyword evidence="2 5" id="KW-0812">Transmembrane</keyword>
<dbReference type="PANTHER" id="PTHR43731:SF16">
    <property type="entry name" value="RHOMBOSORTASE"/>
    <property type="match status" value="1"/>
</dbReference>
<dbReference type="SUPFAM" id="SSF144091">
    <property type="entry name" value="Rhomboid-like"/>
    <property type="match status" value="1"/>
</dbReference>
<feature type="transmembrane region" description="Helical" evidence="5">
    <location>
        <begin position="70"/>
        <end position="87"/>
    </location>
</feature>
<dbReference type="Proteomes" id="UP000067422">
    <property type="component" value="Chromosome 1"/>
</dbReference>
<dbReference type="EC" id="3.4.21.-" evidence="8"/>
<evidence type="ECO:0000313" key="9">
    <source>
        <dbReference type="Proteomes" id="UP000067422"/>
    </source>
</evidence>
<dbReference type="AlphaFoldDB" id="A0A3A1Q741"/>
<comment type="subcellular location">
    <subcellularLocation>
        <location evidence="1">Membrane</location>
        <topology evidence="1">Multi-pass membrane protein</topology>
    </subcellularLocation>
</comment>
<feature type="transmembrane region" description="Helical" evidence="5">
    <location>
        <begin position="117"/>
        <end position="137"/>
    </location>
</feature>
<reference evidence="8 10" key="3">
    <citation type="submission" date="2018-08" db="EMBL/GenBank/DDBJ databases">
        <title>Vibrio harveyi strains pathogenic to white snook Centropomus viridis Lockington (1877) and potential probiotic bacteria.</title>
        <authorList>
            <person name="Soto-Rodriguez S."/>
            <person name="Gomez-Gil B."/>
            <person name="Lozano-Olvera R."/>
        </authorList>
    </citation>
    <scope>NUCLEOTIDE SEQUENCE [LARGE SCALE GENOMIC DNA]</scope>
    <source>
        <strain evidence="8 10">CAIM 1508</strain>
    </source>
</reference>
<evidence type="ECO:0000313" key="10">
    <source>
        <dbReference type="Proteomes" id="UP000253437"/>
    </source>
</evidence>
<proteinExistence type="predicted"/>
<keyword evidence="8" id="KW-0378">Hydrolase</keyword>
<dbReference type="GO" id="GO:0004252">
    <property type="term" value="F:serine-type endopeptidase activity"/>
    <property type="evidence" value="ECO:0007669"/>
    <property type="project" value="InterPro"/>
</dbReference>
<evidence type="ECO:0000256" key="4">
    <source>
        <dbReference type="ARBA" id="ARBA00023136"/>
    </source>
</evidence>
<dbReference type="Gene3D" id="1.20.1540.10">
    <property type="entry name" value="Rhomboid-like"/>
    <property type="match status" value="1"/>
</dbReference>
<evidence type="ECO:0000256" key="1">
    <source>
        <dbReference type="ARBA" id="ARBA00004141"/>
    </source>
</evidence>
<dbReference type="InterPro" id="IPR022764">
    <property type="entry name" value="Peptidase_S54_rhomboid_dom"/>
</dbReference>
<dbReference type="InterPro" id="IPR050925">
    <property type="entry name" value="Rhomboid_protease_S54"/>
</dbReference>
<dbReference type="Pfam" id="PF01694">
    <property type="entry name" value="Rhomboid"/>
    <property type="match status" value="1"/>
</dbReference>
<dbReference type="OrthoDB" id="196054at2"/>
<feature type="domain" description="Peptidase S54 rhomboid" evidence="6">
    <location>
        <begin position="55"/>
        <end position="190"/>
    </location>
</feature>
<accession>A0A3A1Q741</accession>
<dbReference type="EMBL" id="CP014038">
    <property type="protein sequence ID" value="AMF98798.2"/>
    <property type="molecule type" value="Genomic_DNA"/>
</dbReference>
<protein>
    <submittedName>
        <fullName evidence="8">Rhombosortase</fullName>
        <ecNumber evidence="8">3.4.21.-</ecNumber>
    </submittedName>
</protein>
<name>A0A3A1Q741_VIBHA</name>